<keyword evidence="6" id="KW-1185">Reference proteome</keyword>
<dbReference type="EnsemblProtists" id="PYU1_T007139">
    <property type="protein sequence ID" value="PYU1_T007139"/>
    <property type="gene ID" value="PYU1_G007124"/>
</dbReference>
<dbReference type="EMBL" id="GL376560">
    <property type="status" value="NOT_ANNOTATED_CDS"/>
    <property type="molecule type" value="Genomic_DNA"/>
</dbReference>
<feature type="region of interest" description="Disordered" evidence="3">
    <location>
        <begin position="241"/>
        <end position="324"/>
    </location>
</feature>
<dbReference type="GO" id="GO:0016567">
    <property type="term" value="P:protein ubiquitination"/>
    <property type="evidence" value="ECO:0007669"/>
    <property type="project" value="TreeGrafter"/>
</dbReference>
<feature type="coiled-coil region" evidence="2">
    <location>
        <begin position="139"/>
        <end position="173"/>
    </location>
</feature>
<feature type="compositionally biased region" description="Polar residues" evidence="3">
    <location>
        <begin position="412"/>
        <end position="423"/>
    </location>
</feature>
<name>K3WQ97_GLOUD</name>
<dbReference type="VEuPathDB" id="FungiDB:PYU1_G007124"/>
<dbReference type="GO" id="GO:0005634">
    <property type="term" value="C:nucleus"/>
    <property type="evidence" value="ECO:0007669"/>
    <property type="project" value="TreeGrafter"/>
</dbReference>
<keyword evidence="1" id="KW-0862">Zinc</keyword>
<dbReference type="GO" id="GO:0090734">
    <property type="term" value="C:site of DNA damage"/>
    <property type="evidence" value="ECO:0007669"/>
    <property type="project" value="TreeGrafter"/>
</dbReference>
<dbReference type="PANTHER" id="PTHR46569">
    <property type="entry name" value="E3 UBIQUITIN-PROTEIN LIGASE TRAIP"/>
    <property type="match status" value="1"/>
</dbReference>
<keyword evidence="1" id="KW-0479">Metal-binding</keyword>
<evidence type="ECO:0000313" key="5">
    <source>
        <dbReference type="EnsemblProtists" id="PYU1_T007139"/>
    </source>
</evidence>
<proteinExistence type="predicted"/>
<reference evidence="5" key="3">
    <citation type="submission" date="2015-02" db="UniProtKB">
        <authorList>
            <consortium name="EnsemblProtists"/>
        </authorList>
    </citation>
    <scope>IDENTIFICATION</scope>
    <source>
        <strain evidence="5">DAOM BR144</strain>
    </source>
</reference>
<keyword evidence="1" id="KW-0863">Zinc-finger</keyword>
<reference evidence="6" key="1">
    <citation type="journal article" date="2010" name="Genome Biol.">
        <title>Genome sequence of the necrotrophic plant pathogen Pythium ultimum reveals original pathogenicity mechanisms and effector repertoire.</title>
        <authorList>
            <person name="Levesque C.A."/>
            <person name="Brouwer H."/>
            <person name="Cano L."/>
            <person name="Hamilton J.P."/>
            <person name="Holt C."/>
            <person name="Huitema E."/>
            <person name="Raffaele S."/>
            <person name="Robideau G.P."/>
            <person name="Thines M."/>
            <person name="Win J."/>
            <person name="Zerillo M.M."/>
            <person name="Beakes G.W."/>
            <person name="Boore J.L."/>
            <person name="Busam D."/>
            <person name="Dumas B."/>
            <person name="Ferriera S."/>
            <person name="Fuerstenberg S.I."/>
            <person name="Gachon C.M."/>
            <person name="Gaulin E."/>
            <person name="Govers F."/>
            <person name="Grenville-Briggs L."/>
            <person name="Horner N."/>
            <person name="Hostetler J."/>
            <person name="Jiang R.H."/>
            <person name="Johnson J."/>
            <person name="Krajaejun T."/>
            <person name="Lin H."/>
            <person name="Meijer H.J."/>
            <person name="Moore B."/>
            <person name="Morris P."/>
            <person name="Phuntmart V."/>
            <person name="Puiu D."/>
            <person name="Shetty J."/>
            <person name="Stajich J.E."/>
            <person name="Tripathy S."/>
            <person name="Wawra S."/>
            <person name="van West P."/>
            <person name="Whitty B.R."/>
            <person name="Coutinho P.M."/>
            <person name="Henrissat B."/>
            <person name="Martin F."/>
            <person name="Thomas P.D."/>
            <person name="Tyler B.M."/>
            <person name="De Vries R.P."/>
            <person name="Kamoun S."/>
            <person name="Yandell M."/>
            <person name="Tisserat N."/>
            <person name="Buell C.R."/>
        </authorList>
    </citation>
    <scope>NUCLEOTIDE SEQUENCE</scope>
    <source>
        <strain evidence="6">DAOM:BR144</strain>
    </source>
</reference>
<dbReference type="GO" id="GO:0031297">
    <property type="term" value="P:replication fork processing"/>
    <property type="evidence" value="ECO:0007669"/>
    <property type="project" value="TreeGrafter"/>
</dbReference>
<feature type="compositionally biased region" description="Low complexity" evidence="3">
    <location>
        <begin position="71"/>
        <end position="82"/>
    </location>
</feature>
<feature type="region of interest" description="Disordered" evidence="3">
    <location>
        <begin position="71"/>
        <end position="100"/>
    </location>
</feature>
<dbReference type="SUPFAM" id="SSF57850">
    <property type="entry name" value="RING/U-box"/>
    <property type="match status" value="1"/>
</dbReference>
<feature type="compositionally biased region" description="Low complexity" evidence="3">
    <location>
        <begin position="311"/>
        <end position="323"/>
    </location>
</feature>
<reference evidence="6" key="2">
    <citation type="submission" date="2010-04" db="EMBL/GenBank/DDBJ databases">
        <authorList>
            <person name="Buell R."/>
            <person name="Hamilton J."/>
            <person name="Hostetler J."/>
        </authorList>
    </citation>
    <scope>NUCLEOTIDE SEQUENCE [LARGE SCALE GENOMIC DNA]</scope>
    <source>
        <strain evidence="6">DAOM:BR144</strain>
    </source>
</reference>
<dbReference type="InterPro" id="IPR013083">
    <property type="entry name" value="Znf_RING/FYVE/PHD"/>
</dbReference>
<dbReference type="Gene3D" id="3.30.40.10">
    <property type="entry name" value="Zinc/RING finger domain, C3HC4 (zinc finger)"/>
    <property type="match status" value="1"/>
</dbReference>
<dbReference type="GO" id="GO:0008270">
    <property type="term" value="F:zinc ion binding"/>
    <property type="evidence" value="ECO:0007669"/>
    <property type="project" value="UniProtKB-KW"/>
</dbReference>
<evidence type="ECO:0000256" key="3">
    <source>
        <dbReference type="SAM" id="MobiDB-lite"/>
    </source>
</evidence>
<evidence type="ECO:0000313" key="6">
    <source>
        <dbReference type="Proteomes" id="UP000019132"/>
    </source>
</evidence>
<dbReference type="AlphaFoldDB" id="K3WQ97"/>
<protein>
    <recommendedName>
        <fullName evidence="4">RING-type domain-containing protein</fullName>
    </recommendedName>
</protein>
<accession>K3WQ97</accession>
<keyword evidence="2" id="KW-0175">Coiled coil</keyword>
<dbReference type="SMART" id="SM00184">
    <property type="entry name" value="RING"/>
    <property type="match status" value="1"/>
</dbReference>
<dbReference type="InParanoid" id="K3WQ97"/>
<dbReference type="OMA" id="KKACKFR"/>
<feature type="region of interest" description="Disordered" evidence="3">
    <location>
        <begin position="406"/>
        <end position="464"/>
    </location>
</feature>
<dbReference type="GO" id="GO:0061630">
    <property type="term" value="F:ubiquitin protein ligase activity"/>
    <property type="evidence" value="ECO:0007669"/>
    <property type="project" value="TreeGrafter"/>
</dbReference>
<dbReference type="InterPro" id="IPR001841">
    <property type="entry name" value="Znf_RING"/>
</dbReference>
<evidence type="ECO:0000259" key="4">
    <source>
        <dbReference type="PROSITE" id="PS50089"/>
    </source>
</evidence>
<sequence length="464" mass="51927">MASHASVKSQECHICLEELRQDLVACPCGHVFHHACILQALQVNTQCPICRRYAAESHLISLYFDVPGESPSATNQSNSSSAGNEANDRDPSSEGRPAEEEAQVAKLNERVSMLVERLQWQKKQYDLLIAEMKRVRHQSEQLVMDKQALMQRVSNLEANKSVLVNKVAKYQIELSRQAEQARQTAVNQSIINYLNTCDAEAMEEEIQNPRELIMALKKACKFRHDQYQKVVKEKTRLKAMLQSVQQHPPHHSQQQQLQQKEDDRIGKGKLKGGFSNGSSKRHYSMDYANTAAPPHPLELKKRKTDPSSLNSMPAPSPADSSAPVHFTPRNESAGFRANAYSDVSVRSVTAARPTFSRSSFNPNQYGAYNLTPANEPSVQMSNHTVCRRGYDETGKLTNFFLTKEPKRGAAHSDQQQQQKTIPSMQHLLGVQHGASSSAPVAANQRPAGDRREYALTSWLQKESA</sequence>
<dbReference type="Pfam" id="PF13639">
    <property type="entry name" value="zf-RING_2"/>
    <property type="match status" value="1"/>
</dbReference>
<evidence type="ECO:0000256" key="1">
    <source>
        <dbReference type="PROSITE-ProRule" id="PRU00175"/>
    </source>
</evidence>
<feature type="domain" description="RING-type" evidence="4">
    <location>
        <begin position="12"/>
        <end position="51"/>
    </location>
</feature>
<dbReference type="Proteomes" id="UP000019132">
    <property type="component" value="Unassembled WGS sequence"/>
</dbReference>
<dbReference type="eggNOG" id="KOG0827">
    <property type="taxonomic scope" value="Eukaryota"/>
</dbReference>
<dbReference type="PANTHER" id="PTHR46569:SF1">
    <property type="entry name" value="E3 UBIQUITIN-PROTEIN LIGASE RFWD3-RELATED"/>
    <property type="match status" value="1"/>
</dbReference>
<evidence type="ECO:0000256" key="2">
    <source>
        <dbReference type="SAM" id="Coils"/>
    </source>
</evidence>
<dbReference type="PROSITE" id="PS50089">
    <property type="entry name" value="ZF_RING_2"/>
    <property type="match status" value="1"/>
</dbReference>
<dbReference type="InterPro" id="IPR052639">
    <property type="entry name" value="TRAIP_ubiq-protein_ligase"/>
</dbReference>
<feature type="compositionally biased region" description="Basic and acidic residues" evidence="3">
    <location>
        <begin position="86"/>
        <end position="99"/>
    </location>
</feature>
<organism evidence="5 6">
    <name type="scientific">Globisporangium ultimum (strain ATCC 200006 / CBS 805.95 / DAOM BR144)</name>
    <name type="common">Pythium ultimum</name>
    <dbReference type="NCBI Taxonomy" id="431595"/>
    <lineage>
        <taxon>Eukaryota</taxon>
        <taxon>Sar</taxon>
        <taxon>Stramenopiles</taxon>
        <taxon>Oomycota</taxon>
        <taxon>Peronosporomycetes</taxon>
        <taxon>Pythiales</taxon>
        <taxon>Pythiaceae</taxon>
        <taxon>Globisporangium</taxon>
    </lineage>
</organism>
<feature type="compositionally biased region" description="Low complexity" evidence="3">
    <location>
        <begin position="241"/>
        <end position="258"/>
    </location>
</feature>
<dbReference type="HOGENOM" id="CLU_636912_0_0_1"/>